<keyword evidence="7 10" id="KW-1133">Transmembrane helix</keyword>
<proteinExistence type="inferred from homology"/>
<evidence type="ECO:0000313" key="12">
    <source>
        <dbReference type="Proteomes" id="UP000275385"/>
    </source>
</evidence>
<dbReference type="Proteomes" id="UP000275385">
    <property type="component" value="Unassembled WGS sequence"/>
</dbReference>
<evidence type="ECO:0000256" key="10">
    <source>
        <dbReference type="SAM" id="Phobius"/>
    </source>
</evidence>
<dbReference type="EMBL" id="QVQW01000054">
    <property type="protein sequence ID" value="RKU42618.1"/>
    <property type="molecule type" value="Genomic_DNA"/>
</dbReference>
<evidence type="ECO:0000256" key="6">
    <source>
        <dbReference type="ARBA" id="ARBA00022927"/>
    </source>
</evidence>
<comment type="caution">
    <text evidence="11">The sequence shown here is derived from an EMBL/GenBank/DDBJ whole genome shotgun (WGS) entry which is preliminary data.</text>
</comment>
<organism evidence="11 12">
    <name type="scientific">Coniochaeta pulveracea</name>
    <dbReference type="NCBI Taxonomy" id="177199"/>
    <lineage>
        <taxon>Eukaryota</taxon>
        <taxon>Fungi</taxon>
        <taxon>Dikarya</taxon>
        <taxon>Ascomycota</taxon>
        <taxon>Pezizomycotina</taxon>
        <taxon>Sordariomycetes</taxon>
        <taxon>Sordariomycetidae</taxon>
        <taxon>Coniochaetales</taxon>
        <taxon>Coniochaetaceae</taxon>
        <taxon>Coniochaeta</taxon>
    </lineage>
</organism>
<name>A0A420Y421_9PEZI</name>
<evidence type="ECO:0000313" key="11">
    <source>
        <dbReference type="EMBL" id="RKU42618.1"/>
    </source>
</evidence>
<comment type="similarity">
    <text evidence="2">Belongs to the oligopeptide OPT transporter family.</text>
</comment>
<dbReference type="PANTHER" id="PTHR22601">
    <property type="entry name" value="ISP4 LIKE PROTEIN"/>
    <property type="match status" value="1"/>
</dbReference>
<accession>A0A420Y421</accession>
<evidence type="ECO:0000256" key="5">
    <source>
        <dbReference type="ARBA" id="ARBA00022856"/>
    </source>
</evidence>
<evidence type="ECO:0000256" key="3">
    <source>
        <dbReference type="ARBA" id="ARBA00022448"/>
    </source>
</evidence>
<dbReference type="GO" id="GO:0015031">
    <property type="term" value="P:protein transport"/>
    <property type="evidence" value="ECO:0007669"/>
    <property type="project" value="UniProtKB-KW"/>
</dbReference>
<dbReference type="GO" id="GO:0016020">
    <property type="term" value="C:membrane"/>
    <property type="evidence" value="ECO:0007669"/>
    <property type="project" value="UniProtKB-SubCell"/>
</dbReference>
<evidence type="ECO:0000256" key="9">
    <source>
        <dbReference type="SAM" id="MobiDB-lite"/>
    </source>
</evidence>
<reference evidence="11 12" key="1">
    <citation type="submission" date="2018-08" db="EMBL/GenBank/DDBJ databases">
        <title>Draft genome of the lignicolous fungus Coniochaeta pulveracea.</title>
        <authorList>
            <person name="Borstlap C.J."/>
            <person name="De Witt R.N."/>
            <person name="Botha A."/>
            <person name="Volschenk H."/>
        </authorList>
    </citation>
    <scope>NUCLEOTIDE SEQUENCE [LARGE SCALE GENOMIC DNA]</scope>
    <source>
        <strain evidence="11 12">CAB683</strain>
    </source>
</reference>
<keyword evidence="3" id="KW-0813">Transport</keyword>
<dbReference type="InterPro" id="IPR004813">
    <property type="entry name" value="OPT"/>
</dbReference>
<dbReference type="InterPro" id="IPR004648">
    <property type="entry name" value="Oligpept_transpt"/>
</dbReference>
<dbReference type="Pfam" id="PF03169">
    <property type="entry name" value="OPT"/>
    <property type="match status" value="1"/>
</dbReference>
<sequence>MEHETKAWSRSGSDDANPVSITPFNAHNEKHDEKTVYGGGGGDIENGHLTEVEVDLGRVLVEGDEIEGDWDADTSPFAAVRAVVPETDDPDMPVNTFRAWFLGIVFVFVGAGVDQFFSFRYPGVHIVALVAELLAYPLGVGLANVLPISRWNPDRHFNVKEHALVTIMSNVSFGFGSADATNII</sequence>
<keyword evidence="5" id="KW-0571">Peptide transport</keyword>
<evidence type="ECO:0000256" key="2">
    <source>
        <dbReference type="ARBA" id="ARBA00008807"/>
    </source>
</evidence>
<evidence type="ECO:0000256" key="7">
    <source>
        <dbReference type="ARBA" id="ARBA00022989"/>
    </source>
</evidence>
<comment type="subcellular location">
    <subcellularLocation>
        <location evidence="1">Membrane</location>
        <topology evidence="1">Multi-pass membrane protein</topology>
    </subcellularLocation>
</comment>
<dbReference type="AlphaFoldDB" id="A0A420Y421"/>
<dbReference type="OrthoDB" id="9986677at2759"/>
<evidence type="ECO:0000256" key="8">
    <source>
        <dbReference type="ARBA" id="ARBA00023136"/>
    </source>
</evidence>
<evidence type="ECO:0000256" key="1">
    <source>
        <dbReference type="ARBA" id="ARBA00004141"/>
    </source>
</evidence>
<keyword evidence="6" id="KW-0653">Protein transport</keyword>
<dbReference type="GO" id="GO:0035673">
    <property type="term" value="F:oligopeptide transmembrane transporter activity"/>
    <property type="evidence" value="ECO:0007669"/>
    <property type="project" value="InterPro"/>
</dbReference>
<feature type="region of interest" description="Disordered" evidence="9">
    <location>
        <begin position="1"/>
        <end position="32"/>
    </location>
</feature>
<protein>
    <submittedName>
        <fullName evidence="11">Uncharacterized protein</fullName>
    </submittedName>
</protein>
<feature type="transmembrane region" description="Helical" evidence="10">
    <location>
        <begin position="123"/>
        <end position="146"/>
    </location>
</feature>
<gene>
    <name evidence="11" type="ORF">DL546_005539</name>
</gene>
<keyword evidence="12" id="KW-1185">Reference proteome</keyword>
<keyword evidence="8 10" id="KW-0472">Membrane</keyword>
<feature type="transmembrane region" description="Helical" evidence="10">
    <location>
        <begin position="99"/>
        <end position="117"/>
    </location>
</feature>
<keyword evidence="4 10" id="KW-0812">Transmembrane</keyword>
<evidence type="ECO:0000256" key="4">
    <source>
        <dbReference type="ARBA" id="ARBA00022692"/>
    </source>
</evidence>